<keyword evidence="3" id="KW-1185">Reference proteome</keyword>
<evidence type="ECO:0000313" key="3">
    <source>
        <dbReference type="Proteomes" id="UP000709336"/>
    </source>
</evidence>
<dbReference type="InterPro" id="IPR039418">
    <property type="entry name" value="LexA-like"/>
</dbReference>
<dbReference type="SUPFAM" id="SSF51306">
    <property type="entry name" value="LexA/Signal peptidase"/>
    <property type="match status" value="1"/>
</dbReference>
<comment type="caution">
    <text evidence="2">The sequence shown here is derived from an EMBL/GenBank/DDBJ whole genome shotgun (WGS) entry which is preliminary data.</text>
</comment>
<dbReference type="EMBL" id="JAATNW010000010">
    <property type="protein sequence ID" value="NMH61522.1"/>
    <property type="molecule type" value="Genomic_DNA"/>
</dbReference>
<reference evidence="2 3" key="1">
    <citation type="submission" date="2020-03" db="EMBL/GenBank/DDBJ databases">
        <title>Alteromonas ponticola sp. nov., isolated from seawater.</title>
        <authorList>
            <person name="Yoon J.-H."/>
            <person name="Kim Y.-O."/>
        </authorList>
    </citation>
    <scope>NUCLEOTIDE SEQUENCE [LARGE SCALE GENOMIC DNA]</scope>
    <source>
        <strain evidence="2 3">MYP5</strain>
    </source>
</reference>
<accession>A0ABX1R8Q2</accession>
<dbReference type="PANTHER" id="PTHR33516">
    <property type="entry name" value="LEXA REPRESSOR"/>
    <property type="match status" value="1"/>
</dbReference>
<name>A0ABX1R8Q2_9ALTE</name>
<dbReference type="Gene3D" id="2.10.109.10">
    <property type="entry name" value="Umud Fragment, subunit A"/>
    <property type="match status" value="1"/>
</dbReference>
<feature type="domain" description="Peptidase S24/S26A/S26B/S26C" evidence="1">
    <location>
        <begin position="12"/>
        <end position="119"/>
    </location>
</feature>
<dbReference type="InterPro" id="IPR015927">
    <property type="entry name" value="Peptidase_S24_S26A/B/C"/>
</dbReference>
<evidence type="ECO:0000313" key="2">
    <source>
        <dbReference type="EMBL" id="NMH61522.1"/>
    </source>
</evidence>
<dbReference type="PANTHER" id="PTHR33516:SF2">
    <property type="entry name" value="LEXA REPRESSOR-RELATED"/>
    <property type="match status" value="1"/>
</dbReference>
<dbReference type="Proteomes" id="UP000709336">
    <property type="component" value="Unassembled WGS sequence"/>
</dbReference>
<dbReference type="RefSeq" id="WP_169212082.1">
    <property type="nucleotide sequence ID" value="NZ_JAATNW010000010.1"/>
</dbReference>
<sequence length="133" mass="14751">MHFLPLYAHASIIGFESPAMEYVESSLSLDELLIDCPHATYVGIAKGESMIGDGIFDGDLLIVSRAEKAGENSIVVATLNGEFVCKRFIRAERLLVSSNVMMPPYKLSEDDAFCIEGVVTRSIRMHKRLRSLQ</sequence>
<gene>
    <name evidence="2" type="ORF">HCJ96_15940</name>
</gene>
<organism evidence="2 3">
    <name type="scientific">Alteromonas ponticola</name>
    <dbReference type="NCBI Taxonomy" id="2720613"/>
    <lineage>
        <taxon>Bacteria</taxon>
        <taxon>Pseudomonadati</taxon>
        <taxon>Pseudomonadota</taxon>
        <taxon>Gammaproteobacteria</taxon>
        <taxon>Alteromonadales</taxon>
        <taxon>Alteromonadaceae</taxon>
        <taxon>Alteromonas/Salinimonas group</taxon>
        <taxon>Alteromonas</taxon>
    </lineage>
</organism>
<protein>
    <submittedName>
        <fullName evidence="2">S24 family peptidase</fullName>
    </submittedName>
</protein>
<dbReference type="InterPro" id="IPR036286">
    <property type="entry name" value="LexA/Signal_pep-like_sf"/>
</dbReference>
<proteinExistence type="predicted"/>
<dbReference type="CDD" id="cd06529">
    <property type="entry name" value="S24_LexA-like"/>
    <property type="match status" value="1"/>
</dbReference>
<evidence type="ECO:0000259" key="1">
    <source>
        <dbReference type="Pfam" id="PF00717"/>
    </source>
</evidence>
<dbReference type="InterPro" id="IPR050077">
    <property type="entry name" value="LexA_repressor"/>
</dbReference>
<dbReference type="Pfam" id="PF00717">
    <property type="entry name" value="Peptidase_S24"/>
    <property type="match status" value="1"/>
</dbReference>